<proteinExistence type="predicted"/>
<evidence type="ECO:0000259" key="2">
    <source>
        <dbReference type="Pfam" id="PF18862"/>
    </source>
</evidence>
<sequence length="489" mass="56571">MKKNYILDEQGYFWWHDEKFPNTQFAPEHHVTGWLKIADDGELRLELDGMLKDDQHPFAQFADNVSSRRSPRPIQGITKRTGKKILLIDAVATDGHFRSNSFSFERYFATMCLVGDNGFAKNGKVPRFSQIELDLTGFENWLRLGTLDVKRTKRVMRLRCDAARDVVYNTGVGKLTFAKHTDVIEPNGLHRFEAKVREYMTLTFTKKSALSAEQVREEFGALQDLMTLLTNSHFSLAWPTVQVSGSNRRFTFYFRRLTSSASPPELHELCTNFVDLKDSFGEIYAAWRTKREVFGPGFYSYLSTRRDVNLYVENRFSNLAQGMEFFHRTKHGSEQPSSALREKIDRILAELNLEKDRKWLARRLQHAAEPMLEQRLCTMFEALPFDIDEQRLKSFAKVCADIRNDLAHFGGQRTREQSANFLQELSWKADALGFFYHMTLLKEIGLSNESIKAWLMPGLATMHARESMVQAGLMNREKVNTNQTRPQES</sequence>
<evidence type="ECO:0000313" key="3">
    <source>
        <dbReference type="EMBL" id="RDU94934.1"/>
    </source>
</evidence>
<dbReference type="EMBL" id="QRGA01000024">
    <property type="protein sequence ID" value="RDU94934.1"/>
    <property type="molecule type" value="Genomic_DNA"/>
</dbReference>
<reference evidence="3 4" key="1">
    <citation type="submission" date="2018-08" db="EMBL/GenBank/DDBJ databases">
        <title>Paraburkholderia sp. DHOM06 isolated from forest soil.</title>
        <authorList>
            <person name="Gao Z.-H."/>
            <person name="Qiu L.-H."/>
        </authorList>
    </citation>
    <scope>NUCLEOTIDE SEQUENCE [LARGE SCALE GENOMIC DNA]</scope>
    <source>
        <strain evidence="3 4">DHOM06</strain>
    </source>
</reference>
<dbReference type="InterPro" id="IPR041223">
    <property type="entry name" value="ApeA_NTD"/>
</dbReference>
<dbReference type="Proteomes" id="UP000256838">
    <property type="component" value="Unassembled WGS sequence"/>
</dbReference>
<accession>A0A3D8JQW7</accession>
<feature type="domain" description="ApeA N-terminal" evidence="2">
    <location>
        <begin position="10"/>
        <end position="287"/>
    </location>
</feature>
<dbReference type="AlphaFoldDB" id="A0A3D8JQW7"/>
<name>A0A3D8JQW7_9BURK</name>
<feature type="domain" description="Apea-like HEPN" evidence="1">
    <location>
        <begin position="318"/>
        <end position="449"/>
    </location>
</feature>
<comment type="caution">
    <text evidence="3">The sequence shown here is derived from an EMBL/GenBank/DDBJ whole genome shotgun (WGS) entry which is preliminary data.</text>
</comment>
<dbReference type="Pfam" id="PF18862">
    <property type="entry name" value="ApeA_NTD1"/>
    <property type="match status" value="1"/>
</dbReference>
<dbReference type="Pfam" id="PF18739">
    <property type="entry name" value="HEPN_Apea"/>
    <property type="match status" value="1"/>
</dbReference>
<dbReference type="InterPro" id="IPR041229">
    <property type="entry name" value="HEPN_Apea"/>
</dbReference>
<evidence type="ECO:0000313" key="4">
    <source>
        <dbReference type="Proteomes" id="UP000256838"/>
    </source>
</evidence>
<evidence type="ECO:0000259" key="1">
    <source>
        <dbReference type="Pfam" id="PF18739"/>
    </source>
</evidence>
<organism evidence="3 4">
    <name type="scientific">Trinickia dinghuensis</name>
    <dbReference type="NCBI Taxonomy" id="2291023"/>
    <lineage>
        <taxon>Bacteria</taxon>
        <taxon>Pseudomonadati</taxon>
        <taxon>Pseudomonadota</taxon>
        <taxon>Betaproteobacteria</taxon>
        <taxon>Burkholderiales</taxon>
        <taxon>Burkholderiaceae</taxon>
        <taxon>Trinickia</taxon>
    </lineage>
</organism>
<keyword evidence="4" id="KW-1185">Reference proteome</keyword>
<gene>
    <name evidence="3" type="ORF">DWV00_31180</name>
</gene>
<protein>
    <submittedName>
        <fullName evidence="3">Uncharacterized protein</fullName>
    </submittedName>
</protein>